<dbReference type="CDD" id="cd22160">
    <property type="entry name" value="F-box_AtFBL13-like"/>
    <property type="match status" value="1"/>
</dbReference>
<dbReference type="Pfam" id="PF00646">
    <property type="entry name" value="F-box"/>
    <property type="match status" value="1"/>
</dbReference>
<proteinExistence type="predicted"/>
<dbReference type="Gene3D" id="1.20.1280.50">
    <property type="match status" value="1"/>
</dbReference>
<dbReference type="Proteomes" id="UP000026960">
    <property type="component" value="Chromosome 7"/>
</dbReference>
<dbReference type="HOGENOM" id="CLU_001629_0_0_1"/>
<keyword evidence="4" id="KW-1185">Reference proteome</keyword>
<feature type="compositionally biased region" description="Basic and acidic residues" evidence="1">
    <location>
        <begin position="798"/>
        <end position="815"/>
    </location>
</feature>
<reference evidence="3" key="1">
    <citation type="journal article" date="2009" name="Rice">
        <title>De Novo Next Generation Sequencing of Plant Genomes.</title>
        <authorList>
            <person name="Rounsley S."/>
            <person name="Marri P.R."/>
            <person name="Yu Y."/>
            <person name="He R."/>
            <person name="Sisneros N."/>
            <person name="Goicoechea J.L."/>
            <person name="Lee S.J."/>
            <person name="Angelova A."/>
            <person name="Kudrna D."/>
            <person name="Luo M."/>
            <person name="Affourtit J."/>
            <person name="Desany B."/>
            <person name="Knight J."/>
            <person name="Niazi F."/>
            <person name="Egholm M."/>
            <person name="Wing R.A."/>
        </authorList>
    </citation>
    <scope>NUCLEOTIDE SEQUENCE [LARGE SCALE GENOMIC DNA]</scope>
    <source>
        <strain evidence="3">cv. IRGC 105608</strain>
    </source>
</reference>
<evidence type="ECO:0000313" key="4">
    <source>
        <dbReference type="Proteomes" id="UP000026960"/>
    </source>
</evidence>
<dbReference type="PANTHER" id="PTHR34709">
    <property type="entry name" value="OS10G0396666 PROTEIN"/>
    <property type="match status" value="1"/>
</dbReference>
<dbReference type="PaxDb" id="65489-OBART07G18080.1"/>
<evidence type="ECO:0000259" key="2">
    <source>
        <dbReference type="PROSITE" id="PS50181"/>
    </source>
</evidence>
<dbReference type="InterPro" id="IPR055312">
    <property type="entry name" value="FBL15-like"/>
</dbReference>
<evidence type="ECO:0000313" key="3">
    <source>
        <dbReference type="EnsemblPlants" id="OBART07G18080.1"/>
    </source>
</evidence>
<feature type="compositionally biased region" description="Low complexity" evidence="1">
    <location>
        <begin position="296"/>
        <end position="313"/>
    </location>
</feature>
<dbReference type="eggNOG" id="ENOG502QWF7">
    <property type="taxonomic scope" value="Eukaryota"/>
</dbReference>
<dbReference type="SUPFAM" id="SSF81383">
    <property type="entry name" value="F-box domain"/>
    <property type="match status" value="1"/>
</dbReference>
<dbReference type="AlphaFoldDB" id="A0A0D3GS77"/>
<dbReference type="Pfam" id="PF24758">
    <property type="entry name" value="LRR_At5g56370"/>
    <property type="match status" value="1"/>
</dbReference>
<dbReference type="InterPro" id="IPR055411">
    <property type="entry name" value="LRR_FXL15/At3g58940/PEG3-like"/>
</dbReference>
<feature type="region of interest" description="Disordered" evidence="1">
    <location>
        <begin position="278"/>
        <end position="317"/>
    </location>
</feature>
<name>A0A0D3GS77_9ORYZ</name>
<feature type="region of interest" description="Disordered" evidence="1">
    <location>
        <begin position="788"/>
        <end position="815"/>
    </location>
</feature>
<evidence type="ECO:0000256" key="1">
    <source>
        <dbReference type="SAM" id="MobiDB-lite"/>
    </source>
</evidence>
<dbReference type="Gramene" id="OBART07G18080.1">
    <property type="protein sequence ID" value="OBART07G18080.1"/>
    <property type="gene ID" value="OBART07G18080"/>
</dbReference>
<dbReference type="InterPro" id="IPR001810">
    <property type="entry name" value="F-box_dom"/>
</dbReference>
<dbReference type="PANTHER" id="PTHR34709:SF68">
    <property type="entry name" value="OS07G0550432 PROTEIN"/>
    <property type="match status" value="1"/>
</dbReference>
<organism evidence="3">
    <name type="scientific">Oryza barthii</name>
    <dbReference type="NCBI Taxonomy" id="65489"/>
    <lineage>
        <taxon>Eukaryota</taxon>
        <taxon>Viridiplantae</taxon>
        <taxon>Streptophyta</taxon>
        <taxon>Embryophyta</taxon>
        <taxon>Tracheophyta</taxon>
        <taxon>Spermatophyta</taxon>
        <taxon>Magnoliopsida</taxon>
        <taxon>Liliopsida</taxon>
        <taxon>Poales</taxon>
        <taxon>Poaceae</taxon>
        <taxon>BOP clade</taxon>
        <taxon>Oryzoideae</taxon>
        <taxon>Oryzeae</taxon>
        <taxon>Oryzinae</taxon>
        <taxon>Oryza</taxon>
    </lineage>
</organism>
<accession>A0A0D3GS77</accession>
<dbReference type="InterPro" id="IPR036047">
    <property type="entry name" value="F-box-like_dom_sf"/>
</dbReference>
<feature type="domain" description="F-box" evidence="2">
    <location>
        <begin position="16"/>
        <end position="65"/>
    </location>
</feature>
<dbReference type="STRING" id="65489.A0A0D3GS77"/>
<protein>
    <recommendedName>
        <fullName evidence="2">F-box domain-containing protein</fullName>
    </recommendedName>
</protein>
<sequence length="832" mass="92104">MSTCSARNSGDGGEGVDRISHLPEELIQNILVRLPSVDAAARTSVLSRRWRRVWTRLPSLSFHVASPVLEDVAWYGEFDPRRHRFAEAGHRLRKLMVMDMPTVALMRRFYIVDELVLSFGISPGIRGYKTFLNATSMIAKCEVLEVQVTTRRHAFSSAVLHLLRKSVGVAKLLIRLPRMGNKSCTEGCPCSLTDSCNTEKIQLDSLKEVEILEFQGEFNQMKFINLLLDCHAPILKKVYVRIPKDVKSISNTKSKKIRSIVDGHPEIDGWCTPMTAADRRSSWTPPAGVARWTRRTTSAASPTTSCTTSSSASAPPPAVDSVLDSIDAAMAASQAPAIDSLCITVEKENRTRQLPLAAIPAHRVIAWLRFASRRRVRRLNLSLPADDDMAARAPRRRVGGEEKTMEALPIDLLAMERATSIVLDLGHRFRLRLMMIPPPVAGGSGAFTKLTALTIIAAAVESRELEALVSSHCPRLERLSIIGVKLLGGGGAASSFSIRSDSLTSLYIHLRDSGLEEVVAPRLEKLHASGDTGFHVAAPMLAEVSWQDVHRAYLSNGVRRRPLKIAGAARSLRRLCITSPCSVGYLLQRFDAVDWLDLTLAVPQGVEAYRTFMDDMDNLPKCETLVVALIAQFHGFVPSMLHLLRRCSHVKKLVVMIIEHRDPPPLSPSSFCSTACPCRSPDIYKTDGIALDCLEEVEIRPIGSAPVGVVAEFVDQIFRLDAAMLKKVVYQQSPFRPDQEGYEKVRSMYLSNPRIEFRQLASTTQSKDVTVLCSRHVRRLNLSLPADDTARAPRRRVGREDGGAADRSAHLGESYKHSAQPRTFLNIINLLS</sequence>
<reference evidence="3" key="2">
    <citation type="submission" date="2015-03" db="UniProtKB">
        <authorList>
            <consortium name="EnsemblPlants"/>
        </authorList>
    </citation>
    <scope>IDENTIFICATION</scope>
</reference>
<dbReference type="PROSITE" id="PS50181">
    <property type="entry name" value="FBOX"/>
    <property type="match status" value="1"/>
</dbReference>
<dbReference type="EnsemblPlants" id="OBART07G18080.1">
    <property type="protein sequence ID" value="OBART07G18080.1"/>
    <property type="gene ID" value="OBART07G18080"/>
</dbReference>
<dbReference type="InterPro" id="IPR053781">
    <property type="entry name" value="F-box_AtFBL13-like"/>
</dbReference>